<sequence length="314" mass="36117">MKDCVFLKAGERFYKANLHCHTTESDGNLTPEETKKEYKNRGYSVVAFTDHCKYSWHRELDDEEFLALAAYEFQVDEQPWGNRARTYHVNLYDCAPWDKTEEKQNTCLPGCIYGDVEGLNKFVEKMRLRGFLACYNHPYWSLQTMEDYRGLEGFWAMEVYNYNCDQEGMYGSHAQAYDEMLRAGQKLFCVAADDNHDCFSLGHPLNDSFGGFIMIQAEEFSYQGIIKALKEGCFYSSMGPEIQALEVKDGKIVVKTSPVSRIYLKQQGRECRCAAAAGDKLEGAEFPLDGREGYVRVECRDARGQYAWSNAYFL</sequence>
<dbReference type="OrthoDB" id="9804333at2"/>
<dbReference type="InterPro" id="IPR052018">
    <property type="entry name" value="PHP_domain"/>
</dbReference>
<dbReference type="InterPro" id="IPR003141">
    <property type="entry name" value="Pol/His_phosphatase_N"/>
</dbReference>
<dbReference type="PANTHER" id="PTHR42924">
    <property type="entry name" value="EXONUCLEASE"/>
    <property type="match status" value="1"/>
</dbReference>
<dbReference type="PANTHER" id="PTHR42924:SF3">
    <property type="entry name" value="POLYMERASE_HISTIDINOL PHOSPHATASE N-TERMINAL DOMAIN-CONTAINING PROTEIN"/>
    <property type="match status" value="1"/>
</dbReference>
<dbReference type="EMBL" id="SGXF01000001">
    <property type="protein sequence ID" value="RZT02403.1"/>
    <property type="molecule type" value="Genomic_DNA"/>
</dbReference>
<dbReference type="GO" id="GO:0004534">
    <property type="term" value="F:5'-3' RNA exonuclease activity"/>
    <property type="evidence" value="ECO:0007669"/>
    <property type="project" value="TreeGrafter"/>
</dbReference>
<evidence type="ECO:0000259" key="1">
    <source>
        <dbReference type="SMART" id="SM00481"/>
    </source>
</evidence>
<name>A0A4Q7PNM3_9FIRM</name>
<keyword evidence="3" id="KW-1185">Reference proteome</keyword>
<reference evidence="2 3" key="1">
    <citation type="submission" date="2019-02" db="EMBL/GenBank/DDBJ databases">
        <title>Genomic Encyclopedia of Type Strains, Phase IV (KMG-IV): sequencing the most valuable type-strain genomes for metagenomic binning, comparative biology and taxonomic classification.</title>
        <authorList>
            <person name="Goeker M."/>
        </authorList>
    </citation>
    <scope>NUCLEOTIDE SEQUENCE [LARGE SCALE GENOMIC DNA]</scope>
    <source>
        <strain evidence="2 3">DSM 29486</strain>
    </source>
</reference>
<gene>
    <name evidence="2" type="ORF">EV209_0516</name>
</gene>
<protein>
    <recommendedName>
        <fullName evidence="1">Polymerase/histidinol phosphatase N-terminal domain-containing protein</fullName>
    </recommendedName>
</protein>
<feature type="domain" description="Polymerase/histidinol phosphatase N-terminal" evidence="1">
    <location>
        <begin position="16"/>
        <end position="77"/>
    </location>
</feature>
<accession>A0A4Q7PNM3</accession>
<dbReference type="Gene3D" id="3.20.20.140">
    <property type="entry name" value="Metal-dependent hydrolases"/>
    <property type="match status" value="1"/>
</dbReference>
<comment type="caution">
    <text evidence="2">The sequence shown here is derived from an EMBL/GenBank/DDBJ whole genome shotgun (WGS) entry which is preliminary data.</text>
</comment>
<dbReference type="AlphaFoldDB" id="A0A4Q7PNM3"/>
<dbReference type="RefSeq" id="WP_130432750.1">
    <property type="nucleotide sequence ID" value="NZ_SGXF01000001.1"/>
</dbReference>
<dbReference type="InterPro" id="IPR016195">
    <property type="entry name" value="Pol/histidinol_Pase-like"/>
</dbReference>
<dbReference type="SUPFAM" id="SSF89550">
    <property type="entry name" value="PHP domain-like"/>
    <property type="match status" value="1"/>
</dbReference>
<evidence type="ECO:0000313" key="3">
    <source>
        <dbReference type="Proteomes" id="UP000292927"/>
    </source>
</evidence>
<dbReference type="Proteomes" id="UP000292927">
    <property type="component" value="Unassembled WGS sequence"/>
</dbReference>
<dbReference type="GO" id="GO:0035312">
    <property type="term" value="F:5'-3' DNA exonuclease activity"/>
    <property type="evidence" value="ECO:0007669"/>
    <property type="project" value="TreeGrafter"/>
</dbReference>
<evidence type="ECO:0000313" key="2">
    <source>
        <dbReference type="EMBL" id="RZT02403.1"/>
    </source>
</evidence>
<dbReference type="SMART" id="SM00481">
    <property type="entry name" value="POLIIIAc"/>
    <property type="match status" value="1"/>
</dbReference>
<organism evidence="2 3">
    <name type="scientific">Cuneatibacter caecimuris</name>
    <dbReference type="NCBI Taxonomy" id="1796618"/>
    <lineage>
        <taxon>Bacteria</taxon>
        <taxon>Bacillati</taxon>
        <taxon>Bacillota</taxon>
        <taxon>Clostridia</taxon>
        <taxon>Lachnospirales</taxon>
        <taxon>Lachnospiraceae</taxon>
        <taxon>Cuneatibacter</taxon>
    </lineage>
</organism>
<proteinExistence type="predicted"/>